<dbReference type="RefSeq" id="WP_043137735.1">
    <property type="nucleotide sequence ID" value="NZ_JSUQ01000003.1"/>
</dbReference>
<dbReference type="OrthoDB" id="9767116at2"/>
<evidence type="ECO:0000313" key="3">
    <source>
        <dbReference type="Proteomes" id="UP000030960"/>
    </source>
</evidence>
<protein>
    <recommendedName>
        <fullName evidence="4">SH3b domain-containing protein</fullName>
    </recommendedName>
</protein>
<keyword evidence="3" id="KW-1185">Reference proteome</keyword>
<feature type="region of interest" description="Disordered" evidence="1">
    <location>
        <begin position="195"/>
        <end position="232"/>
    </location>
</feature>
<dbReference type="Proteomes" id="UP000030960">
    <property type="component" value="Unassembled WGS sequence"/>
</dbReference>
<dbReference type="STRING" id="561184.SAMN05216376_11732"/>
<gene>
    <name evidence="2" type="ORF">OA50_00815</name>
</gene>
<comment type="caution">
    <text evidence="2">The sequence shown here is derived from an EMBL/GenBank/DDBJ whole genome shotgun (WGS) entry which is preliminary data.</text>
</comment>
<name>A0A0B3SUU5_9RHOB</name>
<dbReference type="EMBL" id="JSUQ01000003">
    <property type="protein sequence ID" value="KHQ54224.1"/>
    <property type="molecule type" value="Genomic_DNA"/>
</dbReference>
<evidence type="ECO:0008006" key="4">
    <source>
        <dbReference type="Google" id="ProtNLM"/>
    </source>
</evidence>
<evidence type="ECO:0000256" key="1">
    <source>
        <dbReference type="SAM" id="MobiDB-lite"/>
    </source>
</evidence>
<accession>A0A0B3SUU5</accession>
<organism evidence="2 3">
    <name type="scientific">Mameliella alba</name>
    <dbReference type="NCBI Taxonomy" id="561184"/>
    <lineage>
        <taxon>Bacteria</taxon>
        <taxon>Pseudomonadati</taxon>
        <taxon>Pseudomonadota</taxon>
        <taxon>Alphaproteobacteria</taxon>
        <taxon>Rhodobacterales</taxon>
        <taxon>Roseobacteraceae</taxon>
        <taxon>Mameliella</taxon>
    </lineage>
</organism>
<dbReference type="AlphaFoldDB" id="A0A0B3SUU5"/>
<sequence length="232" mass="24872">MIDACRVEWKAPHRISLRLFRDIQSDRGQLDDPQPPSARVLAPQLSRQADGFGSALPALATPVGTHLDTIADPRPGVTDRRTAEGTCASIAQGDRVVGVQTFSNLRANPGFGEPGVMEVGRDRVVVPLDRSLDGAALLSEKCEAACHPADSGRLTAETISAMNSCARSNDVWWKVRTASGTTGWMSSKFLSPRAACPGDEPPVRARRGVTRPPRYAITGQEPESSTGQESRT</sequence>
<feature type="compositionally biased region" description="Polar residues" evidence="1">
    <location>
        <begin position="221"/>
        <end position="232"/>
    </location>
</feature>
<proteinExistence type="predicted"/>
<evidence type="ECO:0000313" key="2">
    <source>
        <dbReference type="EMBL" id="KHQ54224.1"/>
    </source>
</evidence>
<reference evidence="2 3" key="1">
    <citation type="submission" date="2014-10" db="EMBL/GenBank/DDBJ databases">
        <title>Genome sequence of Ponticoccus sp. strain UMTAT08 isolated from clonal culture of toxic dinoflagellate Alexandrium tamiyavanichii.</title>
        <authorList>
            <person name="Gan H.Y."/>
            <person name="Muhd D.-D."/>
            <person name="Mohd Noor M.E."/>
            <person name="Yeong Y.S."/>
            <person name="Usup G."/>
        </authorList>
    </citation>
    <scope>NUCLEOTIDE SEQUENCE [LARGE SCALE GENOMIC DNA]</scope>
    <source>
        <strain evidence="2 3">UMTAT08</strain>
    </source>
</reference>